<protein>
    <recommendedName>
        <fullName evidence="4">Tyr recombinase domain-containing protein</fullName>
    </recommendedName>
</protein>
<accession>A0A840YTN2</accession>
<dbReference type="GO" id="GO:0015074">
    <property type="term" value="P:DNA integration"/>
    <property type="evidence" value="ECO:0007669"/>
    <property type="project" value="InterPro"/>
</dbReference>
<keyword evidence="3" id="KW-1185">Reference proteome</keyword>
<name>A0A840YTN2_9SPHN</name>
<dbReference type="EMBL" id="JACIJF010000041">
    <property type="protein sequence ID" value="MBB5713079.1"/>
    <property type="molecule type" value="Genomic_DNA"/>
</dbReference>
<dbReference type="Gene3D" id="1.10.443.10">
    <property type="entry name" value="Intergrase catalytic core"/>
    <property type="match status" value="1"/>
</dbReference>
<sequence length="634" mass="70018">MSDDVWTLPHEWSGAGQRQAVSRRTVDFLKVLPEGWVTTDVGSREAIRRIKRIAALMFTQTIMLAKQMRGPPKPSTWVALNHNVIKAASSALQVPAVVPGHSGCPDGRPIFRHLDPEELKAAFQANKLGSACAIPRLNGLLKAGQLDDWPASDVHIKDVRNREVWQPFEDDFVALSGNAAMWMAEQLGPDVLVGWTKIRELRSEPIATSNPLKAKEQRAAYARDWANGMKITCPVLRYKFQVSIARHDGTRSGWLESWDEVVPHTLEGLAAILQESHFWIVSLACGPRNGELVSFPRDCLRLTANGPLLRGWTFKLSDSSEPRDWPIPKAAVKAVKQQQQLAELLDPGGDRLFVSFKLGAGRRSERDKLRFNAHAFSDRTSTADGRRLTDLCQGNVHSHRFRKTVARLAALSLVGASDILFDVFGHRDPDMTLAYILSDPELQDEMRQVSAEAAMMIAADAIKRIDGSGGPAAPAVRELVARYMASSAETELGENSIATVAQLLSQDGRVMLVKRNVLCTKTLNQAGPCNRRTGNPDIGNCQISCVHRLELAAARQDHRLALERALVGYEKADGMMRSWWQGQISGHLLPFPDFAAEALKDPRVRDALEGIDVSHLLIEETGRVLNGNQLGSHT</sequence>
<dbReference type="GO" id="GO:0006310">
    <property type="term" value="P:DNA recombination"/>
    <property type="evidence" value="ECO:0007669"/>
    <property type="project" value="UniProtKB-KW"/>
</dbReference>
<keyword evidence="1" id="KW-0233">DNA recombination</keyword>
<dbReference type="Proteomes" id="UP000527143">
    <property type="component" value="Unassembled WGS sequence"/>
</dbReference>
<organism evidence="2 3">
    <name type="scientific">Sphingomonas xinjiangensis</name>
    <dbReference type="NCBI Taxonomy" id="643568"/>
    <lineage>
        <taxon>Bacteria</taxon>
        <taxon>Pseudomonadati</taxon>
        <taxon>Pseudomonadota</taxon>
        <taxon>Alphaproteobacteria</taxon>
        <taxon>Sphingomonadales</taxon>
        <taxon>Sphingomonadaceae</taxon>
        <taxon>Sphingomonas</taxon>
    </lineage>
</organism>
<dbReference type="InterPro" id="IPR013762">
    <property type="entry name" value="Integrase-like_cat_sf"/>
</dbReference>
<reference evidence="2 3" key="1">
    <citation type="submission" date="2020-08" db="EMBL/GenBank/DDBJ databases">
        <title>Genomic Encyclopedia of Type Strains, Phase IV (KMG-IV): sequencing the most valuable type-strain genomes for metagenomic binning, comparative biology and taxonomic classification.</title>
        <authorList>
            <person name="Goeker M."/>
        </authorList>
    </citation>
    <scope>NUCLEOTIDE SEQUENCE [LARGE SCALE GENOMIC DNA]</scope>
    <source>
        <strain evidence="2 3">DSM 26736</strain>
    </source>
</reference>
<evidence type="ECO:0008006" key="4">
    <source>
        <dbReference type="Google" id="ProtNLM"/>
    </source>
</evidence>
<dbReference type="SUPFAM" id="SSF56349">
    <property type="entry name" value="DNA breaking-rejoining enzymes"/>
    <property type="match status" value="1"/>
</dbReference>
<evidence type="ECO:0000256" key="1">
    <source>
        <dbReference type="ARBA" id="ARBA00023172"/>
    </source>
</evidence>
<gene>
    <name evidence="2" type="ORF">FHT02_004341</name>
</gene>
<dbReference type="AlphaFoldDB" id="A0A840YTN2"/>
<proteinExistence type="predicted"/>
<comment type="caution">
    <text evidence="2">The sequence shown here is derived from an EMBL/GenBank/DDBJ whole genome shotgun (WGS) entry which is preliminary data.</text>
</comment>
<dbReference type="InterPro" id="IPR011010">
    <property type="entry name" value="DNA_brk_join_enz"/>
</dbReference>
<dbReference type="RefSeq" id="WP_184092086.1">
    <property type="nucleotide sequence ID" value="NZ_JACIJF010000041.1"/>
</dbReference>
<dbReference type="GO" id="GO:0003677">
    <property type="term" value="F:DNA binding"/>
    <property type="evidence" value="ECO:0007669"/>
    <property type="project" value="InterPro"/>
</dbReference>
<evidence type="ECO:0000313" key="3">
    <source>
        <dbReference type="Proteomes" id="UP000527143"/>
    </source>
</evidence>
<evidence type="ECO:0000313" key="2">
    <source>
        <dbReference type="EMBL" id="MBB5713079.1"/>
    </source>
</evidence>